<dbReference type="InterPro" id="IPR000253">
    <property type="entry name" value="FHA_dom"/>
</dbReference>
<proteinExistence type="predicted"/>
<gene>
    <name evidence="4" type="ORF">J2X05_003227</name>
</gene>
<organism evidence="4 5">
    <name type="scientific">Cellvibrio fibrivorans</name>
    <dbReference type="NCBI Taxonomy" id="126350"/>
    <lineage>
        <taxon>Bacteria</taxon>
        <taxon>Pseudomonadati</taxon>
        <taxon>Pseudomonadota</taxon>
        <taxon>Gammaproteobacteria</taxon>
        <taxon>Cellvibrionales</taxon>
        <taxon>Cellvibrionaceae</taxon>
        <taxon>Cellvibrio</taxon>
    </lineage>
</organism>
<comment type="caution">
    <text evidence="4">The sequence shown here is derived from an EMBL/GenBank/DDBJ whole genome shotgun (WGS) entry which is preliminary data.</text>
</comment>
<dbReference type="EMBL" id="JAVDVX010000006">
    <property type="protein sequence ID" value="MDR7091192.1"/>
    <property type="molecule type" value="Genomic_DNA"/>
</dbReference>
<keyword evidence="2" id="KW-0472">Membrane</keyword>
<dbReference type="SUPFAM" id="SSF49879">
    <property type="entry name" value="SMAD/FHA domain"/>
    <property type="match status" value="2"/>
</dbReference>
<dbReference type="CDD" id="cd00060">
    <property type="entry name" value="FHA"/>
    <property type="match status" value="2"/>
</dbReference>
<dbReference type="InterPro" id="IPR008984">
    <property type="entry name" value="SMAD_FHA_dom_sf"/>
</dbReference>
<evidence type="ECO:0000259" key="3">
    <source>
        <dbReference type="PROSITE" id="PS50006"/>
    </source>
</evidence>
<dbReference type="SMART" id="SM00240">
    <property type="entry name" value="FHA"/>
    <property type="match status" value="2"/>
</dbReference>
<keyword evidence="2" id="KW-1133">Transmembrane helix</keyword>
<reference evidence="4 5" key="1">
    <citation type="submission" date="2023-07" db="EMBL/GenBank/DDBJ databases">
        <title>Sorghum-associated microbial communities from plants grown in Nebraska, USA.</title>
        <authorList>
            <person name="Schachtman D."/>
        </authorList>
    </citation>
    <scope>NUCLEOTIDE SEQUENCE [LARGE SCALE GENOMIC DNA]</scope>
    <source>
        <strain evidence="4 5">BE190</strain>
    </source>
</reference>
<evidence type="ECO:0000313" key="4">
    <source>
        <dbReference type="EMBL" id="MDR7091192.1"/>
    </source>
</evidence>
<dbReference type="Proteomes" id="UP001253595">
    <property type="component" value="Unassembled WGS sequence"/>
</dbReference>
<feature type="transmembrane region" description="Helical" evidence="2">
    <location>
        <begin position="256"/>
        <end position="275"/>
    </location>
</feature>
<keyword evidence="2" id="KW-0812">Transmembrane</keyword>
<evidence type="ECO:0000256" key="2">
    <source>
        <dbReference type="SAM" id="Phobius"/>
    </source>
</evidence>
<accession>A0ABU1V1D9</accession>
<feature type="domain" description="FHA" evidence="3">
    <location>
        <begin position="130"/>
        <end position="179"/>
    </location>
</feature>
<feature type="compositionally biased region" description="Polar residues" evidence="1">
    <location>
        <begin position="237"/>
        <end position="248"/>
    </location>
</feature>
<feature type="region of interest" description="Disordered" evidence="1">
    <location>
        <begin position="215"/>
        <end position="248"/>
    </location>
</feature>
<sequence length="276" mass="31129">MLKLHFKDNRRPPVWVVEKLFSIGRAADNHLIIDEDGVDPLHAKVIQENTKYFLKDNNSTSGCFINGQRITQKEILPGDIIKIGNSDIIVLDPRSLPDKAKDTYSAPWRLVSDSSWLAGKHFILLPERSTVIGRGNQCDIVIPGTHLSRRHTEISIEGNHLRIKDLGSANGTFLNELRIDNATANNGDRLRLDVYTFRIVAPDLEDNKTRIRKPIDELSKPVERKLPSSEPKRWKTRPTSPGNRIEPSLSNGRRNAWLALIAATLVVTAIVAFLLW</sequence>
<keyword evidence="5" id="KW-1185">Reference proteome</keyword>
<feature type="domain" description="FHA" evidence="3">
    <location>
        <begin position="21"/>
        <end position="70"/>
    </location>
</feature>
<protein>
    <submittedName>
        <fullName evidence="4">PSer/pThr/pTyr-binding forkhead associated (FHA) protein</fullName>
    </submittedName>
</protein>
<dbReference type="RefSeq" id="WP_310074209.1">
    <property type="nucleotide sequence ID" value="NZ_JAVDVX010000006.1"/>
</dbReference>
<dbReference type="PROSITE" id="PS50006">
    <property type="entry name" value="FHA_DOMAIN"/>
    <property type="match status" value="2"/>
</dbReference>
<evidence type="ECO:0000313" key="5">
    <source>
        <dbReference type="Proteomes" id="UP001253595"/>
    </source>
</evidence>
<dbReference type="InterPro" id="IPR050923">
    <property type="entry name" value="Cell_Proc_Reg/RNA_Proc"/>
</dbReference>
<name>A0ABU1V1D9_9GAMM</name>
<dbReference type="PANTHER" id="PTHR23308">
    <property type="entry name" value="NUCLEAR INHIBITOR OF PROTEIN PHOSPHATASE-1"/>
    <property type="match status" value="1"/>
</dbReference>
<feature type="compositionally biased region" description="Basic and acidic residues" evidence="1">
    <location>
        <begin position="215"/>
        <end position="233"/>
    </location>
</feature>
<dbReference type="Gene3D" id="2.60.200.20">
    <property type="match status" value="2"/>
</dbReference>
<dbReference type="Pfam" id="PF00498">
    <property type="entry name" value="FHA"/>
    <property type="match status" value="2"/>
</dbReference>
<evidence type="ECO:0000256" key="1">
    <source>
        <dbReference type="SAM" id="MobiDB-lite"/>
    </source>
</evidence>